<comment type="catalytic activity">
    <reaction evidence="2 4">
        <text>L-methionyl-[protein] + [thioredoxin]-disulfide + H2O = L-methionyl-(S)-S-oxide-[protein] + [thioredoxin]-dithiol</text>
        <dbReference type="Rhea" id="RHEA:14217"/>
        <dbReference type="Rhea" id="RHEA-COMP:10698"/>
        <dbReference type="Rhea" id="RHEA-COMP:10700"/>
        <dbReference type="Rhea" id="RHEA-COMP:12313"/>
        <dbReference type="Rhea" id="RHEA-COMP:12315"/>
        <dbReference type="ChEBI" id="CHEBI:15377"/>
        <dbReference type="ChEBI" id="CHEBI:16044"/>
        <dbReference type="ChEBI" id="CHEBI:29950"/>
        <dbReference type="ChEBI" id="CHEBI:44120"/>
        <dbReference type="ChEBI" id="CHEBI:50058"/>
        <dbReference type="EC" id="1.8.4.11"/>
    </reaction>
</comment>
<keyword evidence="5" id="KW-0732">Signal</keyword>
<evidence type="ECO:0000256" key="5">
    <source>
        <dbReference type="SAM" id="SignalP"/>
    </source>
</evidence>
<sequence>MKNLFLIFVLSFTMSCNGNSSASQADQQLSDRNYSTLDTATFAGGCFWCIEASFEQIMGVKEAVSGYAGGDPATAKYDLVSSGRTEHTETVQIYFDPEVIDYSTLLDIFFTAHDPTQLNRQGPDVGTQYRSAIFYHNEEQKEHAEKKMAQLQSRYSGKIVTQLNPYIAFYEAEAYHQNYEKNHPFNPYIMNVSRPKIEKVKKQFSDRLKKEARD</sequence>
<evidence type="ECO:0000259" key="6">
    <source>
        <dbReference type="Pfam" id="PF01625"/>
    </source>
</evidence>
<evidence type="ECO:0000313" key="7">
    <source>
        <dbReference type="EMBL" id="MFH6982049.1"/>
    </source>
</evidence>
<reference evidence="7 8" key="1">
    <citation type="journal article" date="2013" name="Int. J. Syst. Evol. Microbiol.">
        <title>Marinoscillum luteum sp. nov., isolated from marine sediment.</title>
        <authorList>
            <person name="Cha I.T."/>
            <person name="Park S.J."/>
            <person name="Kim S.J."/>
            <person name="Kim J.G."/>
            <person name="Jung M.Y."/>
            <person name="Shin K.S."/>
            <person name="Kwon K.K."/>
            <person name="Yang S.H."/>
            <person name="Seo Y.S."/>
            <person name="Rhee S.K."/>
        </authorList>
    </citation>
    <scope>NUCLEOTIDE SEQUENCE [LARGE SCALE GENOMIC DNA]</scope>
    <source>
        <strain evidence="7 8">KCTC 23939</strain>
    </source>
</reference>
<proteinExistence type="inferred from homology"/>
<dbReference type="PROSITE" id="PS51257">
    <property type="entry name" value="PROKAR_LIPOPROTEIN"/>
    <property type="match status" value="1"/>
</dbReference>
<accession>A0ABW7N360</accession>
<dbReference type="HAMAP" id="MF_01401">
    <property type="entry name" value="MsrA"/>
    <property type="match status" value="1"/>
</dbReference>
<dbReference type="PANTHER" id="PTHR43774">
    <property type="entry name" value="PEPTIDE METHIONINE SULFOXIDE REDUCTASE"/>
    <property type="match status" value="1"/>
</dbReference>
<feature type="active site" evidence="4">
    <location>
        <position position="46"/>
    </location>
</feature>
<feature type="domain" description="Peptide methionine sulphoxide reductase MsrA" evidence="6">
    <location>
        <begin position="39"/>
        <end position="188"/>
    </location>
</feature>
<comment type="caution">
    <text evidence="7">The sequence shown here is derived from an EMBL/GenBank/DDBJ whole genome shotgun (WGS) entry which is preliminary data.</text>
</comment>
<dbReference type="GO" id="GO:0008113">
    <property type="term" value="F:peptide-methionine (S)-S-oxide reductase activity"/>
    <property type="evidence" value="ECO:0007669"/>
    <property type="project" value="UniProtKB-EC"/>
</dbReference>
<dbReference type="RefSeq" id="WP_395415847.1">
    <property type="nucleotide sequence ID" value="NZ_JBIPKE010000008.1"/>
</dbReference>
<feature type="signal peptide" evidence="5">
    <location>
        <begin position="1"/>
        <end position="25"/>
    </location>
</feature>
<dbReference type="SUPFAM" id="SSF55068">
    <property type="entry name" value="Peptide methionine sulfoxide reductase"/>
    <property type="match status" value="1"/>
</dbReference>
<dbReference type="InterPro" id="IPR036509">
    <property type="entry name" value="Met_Sox_Rdtase_MsrA_sf"/>
</dbReference>
<name>A0ABW7N360_9BACT</name>
<comment type="similarity">
    <text evidence="4">Belongs to the MsrA Met sulfoxide reductase family.</text>
</comment>
<organism evidence="7 8">
    <name type="scientific">Marinoscillum luteum</name>
    <dbReference type="NCBI Taxonomy" id="861051"/>
    <lineage>
        <taxon>Bacteria</taxon>
        <taxon>Pseudomonadati</taxon>
        <taxon>Bacteroidota</taxon>
        <taxon>Cytophagia</taxon>
        <taxon>Cytophagales</taxon>
        <taxon>Reichenbachiellaceae</taxon>
        <taxon>Marinoscillum</taxon>
    </lineage>
</organism>
<comment type="catalytic activity">
    <reaction evidence="3 4">
        <text>[thioredoxin]-disulfide + L-methionine + H2O = L-methionine (S)-S-oxide + [thioredoxin]-dithiol</text>
        <dbReference type="Rhea" id="RHEA:19993"/>
        <dbReference type="Rhea" id="RHEA-COMP:10698"/>
        <dbReference type="Rhea" id="RHEA-COMP:10700"/>
        <dbReference type="ChEBI" id="CHEBI:15377"/>
        <dbReference type="ChEBI" id="CHEBI:29950"/>
        <dbReference type="ChEBI" id="CHEBI:50058"/>
        <dbReference type="ChEBI" id="CHEBI:57844"/>
        <dbReference type="ChEBI" id="CHEBI:58772"/>
        <dbReference type="EC" id="1.8.4.11"/>
    </reaction>
</comment>
<dbReference type="Proteomes" id="UP001610063">
    <property type="component" value="Unassembled WGS sequence"/>
</dbReference>
<evidence type="ECO:0000256" key="1">
    <source>
        <dbReference type="ARBA" id="ARBA00023002"/>
    </source>
</evidence>
<comment type="function">
    <text evidence="4">Has an important function as a repair enzyme for proteins that have been inactivated by oxidation. Catalyzes the reversible oxidation-reduction of methionine sulfoxide in proteins to methionine.</text>
</comment>
<keyword evidence="8" id="KW-1185">Reference proteome</keyword>
<evidence type="ECO:0000256" key="4">
    <source>
        <dbReference type="HAMAP-Rule" id="MF_01401"/>
    </source>
</evidence>
<dbReference type="EMBL" id="JBIPKE010000008">
    <property type="protein sequence ID" value="MFH6982049.1"/>
    <property type="molecule type" value="Genomic_DNA"/>
</dbReference>
<gene>
    <name evidence="4 7" type="primary">msrA</name>
    <name evidence="7" type="ORF">ACHKAR_01295</name>
</gene>
<protein>
    <recommendedName>
        <fullName evidence="4">Peptide methionine sulfoxide reductase MsrA</fullName>
        <shortName evidence="4">Protein-methionine-S-oxide reductase</shortName>
        <ecNumber evidence="4">1.8.4.11</ecNumber>
    </recommendedName>
    <alternativeName>
        <fullName evidence="4">Peptide-methionine (S)-S-oxide reductase</fullName>
        <shortName evidence="4">Peptide Met(O) reductase</shortName>
    </alternativeName>
</protein>
<feature type="chain" id="PRO_5045184060" description="Peptide methionine sulfoxide reductase MsrA" evidence="5">
    <location>
        <begin position="26"/>
        <end position="214"/>
    </location>
</feature>
<dbReference type="Gene3D" id="3.30.1060.10">
    <property type="entry name" value="Peptide methionine sulphoxide reductase MsrA"/>
    <property type="match status" value="1"/>
</dbReference>
<dbReference type="EC" id="1.8.4.11" evidence="4"/>
<keyword evidence="1 4" id="KW-0560">Oxidoreductase</keyword>
<evidence type="ECO:0000256" key="3">
    <source>
        <dbReference type="ARBA" id="ARBA00048782"/>
    </source>
</evidence>
<evidence type="ECO:0000256" key="2">
    <source>
        <dbReference type="ARBA" id="ARBA00047806"/>
    </source>
</evidence>
<dbReference type="PANTHER" id="PTHR43774:SF1">
    <property type="entry name" value="PEPTIDE METHIONINE SULFOXIDE REDUCTASE MSRA 2"/>
    <property type="match status" value="1"/>
</dbReference>
<dbReference type="InterPro" id="IPR002569">
    <property type="entry name" value="Met_Sox_Rdtase_MsrA_dom"/>
</dbReference>
<dbReference type="Pfam" id="PF01625">
    <property type="entry name" value="PMSR"/>
    <property type="match status" value="1"/>
</dbReference>
<dbReference type="NCBIfam" id="TIGR00401">
    <property type="entry name" value="msrA"/>
    <property type="match status" value="1"/>
</dbReference>
<evidence type="ECO:0000313" key="8">
    <source>
        <dbReference type="Proteomes" id="UP001610063"/>
    </source>
</evidence>